<evidence type="ECO:0000313" key="3">
    <source>
        <dbReference type="EMBL" id="PWY96524.1"/>
    </source>
</evidence>
<reference evidence="3 4" key="1">
    <citation type="submission" date="2016-12" db="EMBL/GenBank/DDBJ databases">
        <title>The genomes of Aspergillus section Nigri reveals drivers in fungal speciation.</title>
        <authorList>
            <consortium name="DOE Joint Genome Institute"/>
            <person name="Vesth T.C."/>
            <person name="Nybo J."/>
            <person name="Theobald S."/>
            <person name="Brandl J."/>
            <person name="Frisvad J.C."/>
            <person name="Nielsen K.F."/>
            <person name="Lyhne E.K."/>
            <person name="Kogle M.E."/>
            <person name="Kuo A."/>
            <person name="Riley R."/>
            <person name="Clum A."/>
            <person name="Nolan M."/>
            <person name="Lipzen A."/>
            <person name="Salamov A."/>
            <person name="Henrissat B."/>
            <person name="Wiebenga A."/>
            <person name="De Vries R.P."/>
            <person name="Grigoriev I.V."/>
            <person name="Mortensen U.H."/>
            <person name="Andersen M.R."/>
            <person name="Baker S.E."/>
        </authorList>
    </citation>
    <scope>NUCLEOTIDE SEQUENCE [LARGE SCALE GENOMIC DNA]</scope>
    <source>
        <strain evidence="3 4">CBS 115572</strain>
    </source>
</reference>
<feature type="region of interest" description="Disordered" evidence="1">
    <location>
        <begin position="169"/>
        <end position="233"/>
    </location>
</feature>
<dbReference type="Gene3D" id="2.60.40.150">
    <property type="entry name" value="C2 domain"/>
    <property type="match status" value="1"/>
</dbReference>
<name>A0A317XD31_9EURO</name>
<dbReference type="SMART" id="SM00239">
    <property type="entry name" value="C2"/>
    <property type="match status" value="1"/>
</dbReference>
<comment type="caution">
    <text evidence="3">The sequence shown here is derived from an EMBL/GenBank/DDBJ whole genome shotgun (WGS) entry which is preliminary data.</text>
</comment>
<dbReference type="InterPro" id="IPR000008">
    <property type="entry name" value="C2_dom"/>
</dbReference>
<dbReference type="RefSeq" id="XP_025473285.1">
    <property type="nucleotide sequence ID" value="XM_025616876.1"/>
</dbReference>
<evidence type="ECO:0000313" key="4">
    <source>
        <dbReference type="Proteomes" id="UP000246702"/>
    </source>
</evidence>
<dbReference type="CDD" id="cd08681">
    <property type="entry name" value="C2_fungal_Inn1p-like"/>
    <property type="match status" value="1"/>
</dbReference>
<evidence type="ECO:0000259" key="2">
    <source>
        <dbReference type="PROSITE" id="PS50004"/>
    </source>
</evidence>
<dbReference type="GeneID" id="37119019"/>
<dbReference type="InterPro" id="IPR035892">
    <property type="entry name" value="C2_domain_sf"/>
</dbReference>
<organism evidence="3 4">
    <name type="scientific">Aspergillus sclerotioniger CBS 115572</name>
    <dbReference type="NCBI Taxonomy" id="1450535"/>
    <lineage>
        <taxon>Eukaryota</taxon>
        <taxon>Fungi</taxon>
        <taxon>Dikarya</taxon>
        <taxon>Ascomycota</taxon>
        <taxon>Pezizomycotina</taxon>
        <taxon>Eurotiomycetes</taxon>
        <taxon>Eurotiomycetidae</taxon>
        <taxon>Eurotiales</taxon>
        <taxon>Aspergillaceae</taxon>
        <taxon>Aspergillus</taxon>
        <taxon>Aspergillus subgen. Circumdati</taxon>
    </lineage>
</organism>
<evidence type="ECO:0000256" key="1">
    <source>
        <dbReference type="SAM" id="MobiDB-lite"/>
    </source>
</evidence>
<dbReference type="InterPro" id="IPR052981">
    <property type="entry name" value="Ingression_C2_domain"/>
</dbReference>
<dbReference type="STRING" id="1450535.A0A317XD31"/>
<gene>
    <name evidence="3" type="ORF">BO94DRAFT_619638</name>
</gene>
<dbReference type="PROSITE" id="PS50004">
    <property type="entry name" value="C2"/>
    <property type="match status" value="1"/>
</dbReference>
<proteinExistence type="predicted"/>
<feature type="compositionally biased region" description="Low complexity" evidence="1">
    <location>
        <begin position="219"/>
        <end position="233"/>
    </location>
</feature>
<feature type="compositionally biased region" description="Basic and acidic residues" evidence="1">
    <location>
        <begin position="347"/>
        <end position="357"/>
    </location>
</feature>
<dbReference type="OrthoDB" id="270970at2759"/>
<protein>
    <recommendedName>
        <fullName evidence="2">C2 domain-containing protein</fullName>
    </recommendedName>
</protein>
<dbReference type="InterPro" id="IPR037791">
    <property type="entry name" value="C2_fungal_Inn1"/>
</dbReference>
<sequence length="559" mass="61514">MDARAHKRVSMAHAAHAAGIFADMSVDGPAIGTLVVIVDRAKNLPNRKTMGKQNPYCAARLGKEAKKTETDVRGGQTPRWDQELRFTVHGSPDYFKLKVSVFNDEKKTDLIGETWIDLKDLIIPGGSQNDHWHPLQFRGKYAGEVRLEMTYYDTRPEDEAVIERRTHAVDRIHTKKPSSGSVSTSSSSVLTGSGLVSTSSSSLSGPRQLKDVKRRPLPSDSRSGSSNSGSESVSYFTDHCELAGSSSVVTESSGSWPAARHVEYAKTPRVENSSDTGSWPALRHVETVEAERYDTDDSARYTTYRSSPDINKLLDKDGFVKDWRHWGVKYNSLPSTSEESFSPLRPEYSHTRERADHGFSPSPFSDMSTSAHALLQPRVEDEEEDGPPPPPPVHRSIPDYQIVPRRKSVSPQPPSMTGREASPIPFSPDSYGAEAAREPGPIIGDDGREIDPSDHLPTNTWAPEPERKTKKPGVVVRFRNPLYRGPPTDYGSSASETYSTSSSSSLYAQHSNPLIPSTVPVGIPNGNYGNMDGNIDALSRELNTIDIGSGRKLKYALLR</sequence>
<keyword evidence="4" id="KW-1185">Reference proteome</keyword>
<dbReference type="SUPFAM" id="SSF49562">
    <property type="entry name" value="C2 domain (Calcium/lipid-binding domain, CaLB)"/>
    <property type="match status" value="1"/>
</dbReference>
<feature type="compositionally biased region" description="Low complexity" evidence="1">
    <location>
        <begin position="178"/>
        <end position="204"/>
    </location>
</feature>
<dbReference type="PANTHER" id="PTHR47052">
    <property type="entry name" value="CONSERVED SERINE PROLINE-RICH PROTEIN (AFU_ORTHOLOGUE AFUA_2G01790)"/>
    <property type="match status" value="1"/>
</dbReference>
<feature type="compositionally biased region" description="Low complexity" evidence="1">
    <location>
        <begin position="492"/>
        <end position="508"/>
    </location>
</feature>
<dbReference type="EMBL" id="MSFK01000001">
    <property type="protein sequence ID" value="PWY96524.1"/>
    <property type="molecule type" value="Genomic_DNA"/>
</dbReference>
<feature type="compositionally biased region" description="Basic and acidic residues" evidence="1">
    <location>
        <begin position="445"/>
        <end position="454"/>
    </location>
</feature>
<dbReference type="AlphaFoldDB" id="A0A317XD31"/>
<dbReference type="Proteomes" id="UP000246702">
    <property type="component" value="Unassembled WGS sequence"/>
</dbReference>
<feature type="region of interest" description="Disordered" evidence="1">
    <location>
        <begin position="334"/>
        <end position="509"/>
    </location>
</feature>
<dbReference type="PANTHER" id="PTHR47052:SF3">
    <property type="entry name" value="INGRESSION PROTEIN 1"/>
    <property type="match status" value="1"/>
</dbReference>
<accession>A0A317XD31</accession>
<dbReference type="Pfam" id="PF00168">
    <property type="entry name" value="C2"/>
    <property type="match status" value="1"/>
</dbReference>
<feature type="compositionally biased region" description="Polar residues" evidence="1">
    <location>
        <begin position="362"/>
        <end position="371"/>
    </location>
</feature>
<feature type="domain" description="C2" evidence="2">
    <location>
        <begin position="14"/>
        <end position="133"/>
    </location>
</feature>